<proteinExistence type="predicted"/>
<keyword evidence="4" id="KW-1185">Reference proteome</keyword>
<organism evidence="3 4">
    <name type="scientific">Propylenella binzhouense</name>
    <dbReference type="NCBI Taxonomy" id="2555902"/>
    <lineage>
        <taxon>Bacteria</taxon>
        <taxon>Pseudomonadati</taxon>
        <taxon>Pseudomonadota</taxon>
        <taxon>Alphaproteobacteria</taxon>
        <taxon>Hyphomicrobiales</taxon>
        <taxon>Propylenellaceae</taxon>
        <taxon>Propylenella</taxon>
    </lineage>
</organism>
<dbReference type="Gene3D" id="1.10.10.2520">
    <property type="entry name" value="Cell wall hydrolase SleB, domain 1"/>
    <property type="match status" value="1"/>
</dbReference>
<keyword evidence="1" id="KW-0732">Signal</keyword>
<evidence type="ECO:0000313" key="3">
    <source>
        <dbReference type="EMBL" id="MYZ49977.1"/>
    </source>
</evidence>
<feature type="chain" id="PRO_5037214430" evidence="1">
    <location>
        <begin position="27"/>
        <end position="170"/>
    </location>
</feature>
<comment type="caution">
    <text evidence="3">The sequence shown here is derived from an EMBL/GenBank/DDBJ whole genome shotgun (WGS) entry which is preliminary data.</text>
</comment>
<reference evidence="3" key="1">
    <citation type="submission" date="2019-03" db="EMBL/GenBank/DDBJ databases">
        <title>Afifella sp. nov., isolated from activated sludge.</title>
        <authorList>
            <person name="Li Q."/>
            <person name="Liu Y."/>
        </authorList>
    </citation>
    <scope>NUCLEOTIDE SEQUENCE</scope>
    <source>
        <strain evidence="3">L72</strain>
    </source>
</reference>
<sequence>MRLAYRLALCALVLTSSALTTRVALAEDEGAPDKETECLAKGIYFEARGEPLDGQLAVGRVILNRKESERYPDTICGVVYQNAERKNRCQFSFACDGRPDLIAERKLWKSILAEAAALLDCEETCEESEDWPDGVGASTHYHTTAVNPSWSRKLRMTGRIGRHLFYASAS</sequence>
<dbReference type="Proteomes" id="UP000773614">
    <property type="component" value="Unassembled WGS sequence"/>
</dbReference>
<dbReference type="Pfam" id="PF07486">
    <property type="entry name" value="Hydrolase_2"/>
    <property type="match status" value="1"/>
</dbReference>
<accession>A0A964T9U4</accession>
<evidence type="ECO:0000256" key="1">
    <source>
        <dbReference type="SAM" id="SignalP"/>
    </source>
</evidence>
<dbReference type="AlphaFoldDB" id="A0A964T9U4"/>
<dbReference type="OrthoDB" id="9785345at2"/>
<dbReference type="InterPro" id="IPR042047">
    <property type="entry name" value="SleB_dom1"/>
</dbReference>
<name>A0A964T9U4_9HYPH</name>
<dbReference type="RefSeq" id="WP_161142312.1">
    <property type="nucleotide sequence ID" value="NZ_SPKJ01000110.1"/>
</dbReference>
<evidence type="ECO:0000259" key="2">
    <source>
        <dbReference type="Pfam" id="PF07486"/>
    </source>
</evidence>
<dbReference type="InterPro" id="IPR011105">
    <property type="entry name" value="Cell_wall_hydrolase_SleB"/>
</dbReference>
<dbReference type="EMBL" id="SPKJ01000110">
    <property type="protein sequence ID" value="MYZ49977.1"/>
    <property type="molecule type" value="Genomic_DNA"/>
</dbReference>
<evidence type="ECO:0000313" key="4">
    <source>
        <dbReference type="Proteomes" id="UP000773614"/>
    </source>
</evidence>
<dbReference type="GO" id="GO:0016787">
    <property type="term" value="F:hydrolase activity"/>
    <property type="evidence" value="ECO:0007669"/>
    <property type="project" value="UniProtKB-KW"/>
</dbReference>
<keyword evidence="3" id="KW-0378">Hydrolase</keyword>
<gene>
    <name evidence="3" type="ORF">E4O86_19920</name>
</gene>
<feature type="domain" description="Cell wall hydrolase SleB" evidence="2">
    <location>
        <begin position="49"/>
        <end position="166"/>
    </location>
</feature>
<protein>
    <submittedName>
        <fullName evidence="3">Cell wall hydrolase</fullName>
    </submittedName>
</protein>
<feature type="signal peptide" evidence="1">
    <location>
        <begin position="1"/>
        <end position="26"/>
    </location>
</feature>